<evidence type="ECO:0000313" key="2">
    <source>
        <dbReference type="Proteomes" id="UP001144805"/>
    </source>
</evidence>
<gene>
    <name evidence="1" type="ORF">OSH07_01290</name>
</gene>
<keyword evidence="2" id="KW-1185">Reference proteome</keyword>
<organism evidence="1 2">
    <name type="scientific">Kaistia nematophila</name>
    <dbReference type="NCBI Taxonomy" id="2994654"/>
    <lineage>
        <taxon>Bacteria</taxon>
        <taxon>Pseudomonadati</taxon>
        <taxon>Pseudomonadota</taxon>
        <taxon>Alphaproteobacteria</taxon>
        <taxon>Hyphomicrobiales</taxon>
        <taxon>Kaistiaceae</taxon>
        <taxon>Kaistia</taxon>
    </lineage>
</organism>
<dbReference type="Gene3D" id="3.30.2020.40">
    <property type="entry name" value="Uncharacterised protein PF10387, DUF2442"/>
    <property type="match status" value="1"/>
</dbReference>
<comment type="caution">
    <text evidence="1">The sequence shown here is derived from an EMBL/GenBank/DDBJ whole genome shotgun (WGS) entry which is preliminary data.</text>
</comment>
<dbReference type="EMBL" id="JAPKNK010000001">
    <property type="protein sequence ID" value="MCX5567819.1"/>
    <property type="molecule type" value="Genomic_DNA"/>
</dbReference>
<name>A0A9X3DXS3_9HYPH</name>
<dbReference type="AlphaFoldDB" id="A0A9X3DXS3"/>
<evidence type="ECO:0000313" key="1">
    <source>
        <dbReference type="EMBL" id="MCX5567819.1"/>
    </source>
</evidence>
<dbReference type="RefSeq" id="WP_266336796.1">
    <property type="nucleotide sequence ID" value="NZ_JAPKNK010000001.1"/>
</dbReference>
<accession>A0A9X3DXS3</accession>
<reference evidence="1" key="1">
    <citation type="submission" date="2022-11" db="EMBL/GenBank/DDBJ databases">
        <title>Biodiversity and phylogenetic relationships of bacteria.</title>
        <authorList>
            <person name="Machado R.A.R."/>
            <person name="Bhat A."/>
            <person name="Loulou A."/>
            <person name="Kallel S."/>
        </authorList>
    </citation>
    <scope>NUCLEOTIDE SEQUENCE</scope>
    <source>
        <strain evidence="1">K-TC2</strain>
    </source>
</reference>
<dbReference type="Proteomes" id="UP001144805">
    <property type="component" value="Unassembled WGS sequence"/>
</dbReference>
<proteinExistence type="predicted"/>
<protein>
    <submittedName>
        <fullName evidence="1">DUF2442 domain-containing protein</fullName>
    </submittedName>
</protein>
<dbReference type="Pfam" id="PF10387">
    <property type="entry name" value="DUF2442"/>
    <property type="match status" value="1"/>
</dbReference>
<dbReference type="InterPro" id="IPR018841">
    <property type="entry name" value="DUF2442"/>
</dbReference>
<sequence>MKIDPVAIDAAVTRDALLVSLADGRELATPIDWFPRLVGATRAERENWRLTGRGEAIHWPDLGEDIEIASLLRTS</sequence>